<accession>A0ABV3MDY8</accession>
<protein>
    <submittedName>
        <fullName evidence="1">Uncharacterized protein</fullName>
    </submittedName>
</protein>
<dbReference type="EMBL" id="JBFDTB010000018">
    <property type="protein sequence ID" value="MEW3466638.1"/>
    <property type="molecule type" value="Genomic_DNA"/>
</dbReference>
<comment type="caution">
    <text evidence="1">The sequence shown here is derived from an EMBL/GenBank/DDBJ whole genome shotgun (WGS) entry which is preliminary data.</text>
</comment>
<reference evidence="1 2" key="1">
    <citation type="submission" date="2024-05" db="EMBL/GenBank/DDBJ databases">
        <title>Human gut microbiome strain richness.</title>
        <authorList>
            <person name="Chen-Liaw A."/>
        </authorList>
    </citation>
    <scope>NUCLEOTIDE SEQUENCE [LARGE SCALE GENOMIC DNA]</scope>
    <source>
        <strain evidence="1 2">J1100102st1_G3_J1100102_180507</strain>
    </source>
</reference>
<proteinExistence type="predicted"/>
<sequence length="91" mass="10574">MSLKLQIYCMKAKRVKNIVDYMEKRAVGRYFRSLTDHYSGYIRLYGTYTEYRVIAGIPAENVMLEIIGVENGVLLTRVNNTLFENGRGFLQ</sequence>
<dbReference type="RefSeq" id="WP_230321867.1">
    <property type="nucleotide sequence ID" value="NZ_JBDKDV010000006.1"/>
</dbReference>
<keyword evidence="2" id="KW-1185">Reference proteome</keyword>
<evidence type="ECO:0000313" key="2">
    <source>
        <dbReference type="Proteomes" id="UP001554047"/>
    </source>
</evidence>
<organism evidence="1 2">
    <name type="scientific">Enterococcus entomosocium</name>
    <dbReference type="NCBI Taxonomy" id="3034352"/>
    <lineage>
        <taxon>Bacteria</taxon>
        <taxon>Bacillati</taxon>
        <taxon>Bacillota</taxon>
        <taxon>Bacilli</taxon>
        <taxon>Lactobacillales</taxon>
        <taxon>Enterococcaceae</taxon>
        <taxon>Enterococcus</taxon>
    </lineage>
</organism>
<name>A0ABV3MDY8_9ENTE</name>
<dbReference type="Proteomes" id="UP001554047">
    <property type="component" value="Unassembled WGS sequence"/>
</dbReference>
<gene>
    <name evidence="1" type="ORF">AB1I55_11095</name>
</gene>
<evidence type="ECO:0000313" key="1">
    <source>
        <dbReference type="EMBL" id="MEW3466638.1"/>
    </source>
</evidence>